<name>A0ABP4DTA8_9ACTN</name>
<keyword evidence="3" id="KW-1185">Reference proteome</keyword>
<accession>A0ABP4DTA8</accession>
<proteinExistence type="predicted"/>
<evidence type="ECO:0000256" key="1">
    <source>
        <dbReference type="SAM" id="MobiDB-lite"/>
    </source>
</evidence>
<feature type="region of interest" description="Disordered" evidence="1">
    <location>
        <begin position="1"/>
        <end position="25"/>
    </location>
</feature>
<dbReference type="EMBL" id="BAAAHU010000098">
    <property type="protein sequence ID" value="GAA1017024.1"/>
    <property type="molecule type" value="Genomic_DNA"/>
</dbReference>
<reference evidence="3" key="1">
    <citation type="journal article" date="2019" name="Int. J. Syst. Evol. Microbiol.">
        <title>The Global Catalogue of Microorganisms (GCM) 10K type strain sequencing project: providing services to taxonomists for standard genome sequencing and annotation.</title>
        <authorList>
            <consortium name="The Broad Institute Genomics Platform"/>
            <consortium name="The Broad Institute Genome Sequencing Center for Infectious Disease"/>
            <person name="Wu L."/>
            <person name="Ma J."/>
        </authorList>
    </citation>
    <scope>NUCLEOTIDE SEQUENCE [LARGE SCALE GENOMIC DNA]</scope>
    <source>
        <strain evidence="3">JCM 11269</strain>
    </source>
</reference>
<gene>
    <name evidence="2" type="ORF">GCM10009564_53920</name>
</gene>
<comment type="caution">
    <text evidence="2">The sequence shown here is derived from an EMBL/GenBank/DDBJ whole genome shotgun (WGS) entry which is preliminary data.</text>
</comment>
<evidence type="ECO:0000313" key="2">
    <source>
        <dbReference type="EMBL" id="GAA1017024.1"/>
    </source>
</evidence>
<feature type="region of interest" description="Disordered" evidence="1">
    <location>
        <begin position="72"/>
        <end position="100"/>
    </location>
</feature>
<dbReference type="Proteomes" id="UP001501072">
    <property type="component" value="Unassembled WGS sequence"/>
</dbReference>
<organism evidence="2 3">
    <name type="scientific">Streptomyces thermogriseus</name>
    <dbReference type="NCBI Taxonomy" id="75292"/>
    <lineage>
        <taxon>Bacteria</taxon>
        <taxon>Bacillati</taxon>
        <taxon>Actinomycetota</taxon>
        <taxon>Actinomycetes</taxon>
        <taxon>Kitasatosporales</taxon>
        <taxon>Streptomycetaceae</taxon>
        <taxon>Streptomyces</taxon>
    </lineage>
</organism>
<evidence type="ECO:0000313" key="3">
    <source>
        <dbReference type="Proteomes" id="UP001501072"/>
    </source>
</evidence>
<protein>
    <submittedName>
        <fullName evidence="2">Uncharacterized protein</fullName>
    </submittedName>
</protein>
<feature type="compositionally biased region" description="Polar residues" evidence="1">
    <location>
        <begin position="82"/>
        <end position="100"/>
    </location>
</feature>
<sequence>MPQYDLPAHGDLLGAEPEGDGLHGERLVDAGGQVERADHDVLGAAVSVTGKVDHAGRLQGTHRPQNRVVGRMGAGRRKTARRAQNSTLMNAPTSRKPTRR</sequence>